<name>A0A8J5G7N0_ZINOF</name>
<dbReference type="AlphaFoldDB" id="A0A8J5G7N0"/>
<evidence type="ECO:0000313" key="4">
    <source>
        <dbReference type="Proteomes" id="UP000734854"/>
    </source>
</evidence>
<evidence type="ECO:0000256" key="1">
    <source>
        <dbReference type="SAM" id="MobiDB-lite"/>
    </source>
</evidence>
<feature type="transmembrane region" description="Helical" evidence="2">
    <location>
        <begin position="169"/>
        <end position="191"/>
    </location>
</feature>
<feature type="compositionally biased region" description="Low complexity" evidence="1">
    <location>
        <begin position="238"/>
        <end position="248"/>
    </location>
</feature>
<accession>A0A8J5G7N0</accession>
<keyword evidence="2" id="KW-1133">Transmembrane helix</keyword>
<dbReference type="Proteomes" id="UP000734854">
    <property type="component" value="Unassembled WGS sequence"/>
</dbReference>
<reference evidence="3 4" key="1">
    <citation type="submission" date="2020-08" db="EMBL/GenBank/DDBJ databases">
        <title>Plant Genome Project.</title>
        <authorList>
            <person name="Zhang R.-G."/>
        </authorList>
    </citation>
    <scope>NUCLEOTIDE SEQUENCE [LARGE SCALE GENOMIC DNA]</scope>
    <source>
        <tissue evidence="3">Rhizome</tissue>
    </source>
</reference>
<protein>
    <submittedName>
        <fullName evidence="3">Uncharacterized protein</fullName>
    </submittedName>
</protein>
<evidence type="ECO:0000256" key="2">
    <source>
        <dbReference type="SAM" id="Phobius"/>
    </source>
</evidence>
<feature type="region of interest" description="Disordered" evidence="1">
    <location>
        <begin position="212"/>
        <end position="258"/>
    </location>
</feature>
<keyword evidence="2" id="KW-0812">Transmembrane</keyword>
<proteinExistence type="predicted"/>
<organism evidence="3 4">
    <name type="scientific">Zingiber officinale</name>
    <name type="common">Ginger</name>
    <name type="synonym">Amomum zingiber</name>
    <dbReference type="NCBI Taxonomy" id="94328"/>
    <lineage>
        <taxon>Eukaryota</taxon>
        <taxon>Viridiplantae</taxon>
        <taxon>Streptophyta</taxon>
        <taxon>Embryophyta</taxon>
        <taxon>Tracheophyta</taxon>
        <taxon>Spermatophyta</taxon>
        <taxon>Magnoliopsida</taxon>
        <taxon>Liliopsida</taxon>
        <taxon>Zingiberales</taxon>
        <taxon>Zingiberaceae</taxon>
        <taxon>Zingiber</taxon>
    </lineage>
</organism>
<feature type="transmembrane region" description="Helical" evidence="2">
    <location>
        <begin position="136"/>
        <end position="157"/>
    </location>
</feature>
<feature type="compositionally biased region" description="Polar residues" evidence="1">
    <location>
        <begin position="218"/>
        <end position="237"/>
    </location>
</feature>
<gene>
    <name evidence="3" type="ORF">ZIOFF_042181</name>
</gene>
<keyword evidence="2" id="KW-0472">Membrane</keyword>
<dbReference type="PANTHER" id="PTHR36787">
    <property type="entry name" value="TRANSMEMBRANE PROTEIN"/>
    <property type="match status" value="1"/>
</dbReference>
<keyword evidence="4" id="KW-1185">Reference proteome</keyword>
<sequence length="285" mass="31291">MTSFYVKLCLPEQPTAKQALASAALPDRGHGGRSANRARVSVLSVADISGFTMPRELMSPGMAPILNPEYNENGAGIYAIQCLPYMSPLAGFSPKTLIPLKYNIPTRQSAGGTTNEHGQEAAHQHGVQRQPVVRRVLVAFQLDLGLIIKLAAMVFLFSQDGSPQNFVLLIFFASFVYLYQTGALAPFIRWFQQAGAPRRHHAPLVQQNGQPVVRDLHNNPQPDSTSVAGANNQDQPTQNPEQVDDNQNPPQPEPPGNKYWRLVKEIQVFVVGFLTSLLPGHHNND</sequence>
<evidence type="ECO:0000313" key="3">
    <source>
        <dbReference type="EMBL" id="KAG6502290.1"/>
    </source>
</evidence>
<dbReference type="EMBL" id="JACMSC010000011">
    <property type="protein sequence ID" value="KAG6502290.1"/>
    <property type="molecule type" value="Genomic_DNA"/>
</dbReference>
<comment type="caution">
    <text evidence="3">The sequence shown here is derived from an EMBL/GenBank/DDBJ whole genome shotgun (WGS) entry which is preliminary data.</text>
</comment>